<evidence type="ECO:0000313" key="3">
    <source>
        <dbReference type="Proteomes" id="UP000005561"/>
    </source>
</evidence>
<dbReference type="SUPFAM" id="SSF52096">
    <property type="entry name" value="ClpP/crotonase"/>
    <property type="match status" value="1"/>
</dbReference>
<dbReference type="AlphaFoldDB" id="C6LFF4"/>
<dbReference type="Proteomes" id="UP000005561">
    <property type="component" value="Unassembled WGS sequence"/>
</dbReference>
<protein>
    <recommendedName>
        <fullName evidence="4">Peptidase, S41 family</fullName>
    </recommendedName>
</protein>
<dbReference type="STRING" id="168384.SAMN05660368_02134"/>
<accession>C6LFF4</accession>
<dbReference type="eggNOG" id="COG0793">
    <property type="taxonomic scope" value="Bacteria"/>
</dbReference>
<feature type="signal peptide" evidence="1">
    <location>
        <begin position="1"/>
        <end position="29"/>
    </location>
</feature>
<dbReference type="EMBL" id="ACCL02000010">
    <property type="protein sequence ID" value="EET60539.1"/>
    <property type="molecule type" value="Genomic_DNA"/>
</dbReference>
<organism evidence="2 3">
    <name type="scientific">Marvinbryantia formatexigens DSM 14469</name>
    <dbReference type="NCBI Taxonomy" id="478749"/>
    <lineage>
        <taxon>Bacteria</taxon>
        <taxon>Bacillati</taxon>
        <taxon>Bacillota</taxon>
        <taxon>Clostridia</taxon>
        <taxon>Lachnospirales</taxon>
        <taxon>Lachnospiraceae</taxon>
        <taxon>Marvinbryantia</taxon>
    </lineage>
</organism>
<feature type="chain" id="PRO_5002966229" description="Peptidase, S41 family" evidence="1">
    <location>
        <begin position="30"/>
        <end position="472"/>
    </location>
</feature>
<keyword evidence="1" id="KW-0732">Signal</keyword>
<dbReference type="InterPro" id="IPR029045">
    <property type="entry name" value="ClpP/crotonase-like_dom_sf"/>
</dbReference>
<reference evidence="2" key="1">
    <citation type="submission" date="2009-07" db="EMBL/GenBank/DDBJ databases">
        <authorList>
            <person name="Weinstock G."/>
            <person name="Sodergren E."/>
            <person name="Clifton S."/>
            <person name="Fulton L."/>
            <person name="Fulton B."/>
            <person name="Courtney L."/>
            <person name="Fronick C."/>
            <person name="Harrison M."/>
            <person name="Strong C."/>
            <person name="Farmer C."/>
            <person name="Delahaunty K."/>
            <person name="Markovic C."/>
            <person name="Hall O."/>
            <person name="Minx P."/>
            <person name="Tomlinson C."/>
            <person name="Mitreva M."/>
            <person name="Nelson J."/>
            <person name="Hou S."/>
            <person name="Wollam A."/>
            <person name="Pepin K.H."/>
            <person name="Johnson M."/>
            <person name="Bhonagiri V."/>
            <person name="Nash W.E."/>
            <person name="Warren W."/>
            <person name="Chinwalla A."/>
            <person name="Mardis E.R."/>
            <person name="Wilson R.K."/>
        </authorList>
    </citation>
    <scope>NUCLEOTIDE SEQUENCE [LARGE SCALE GENOMIC DNA]</scope>
    <source>
        <strain evidence="2">DSM 14469</strain>
    </source>
</reference>
<evidence type="ECO:0008006" key="4">
    <source>
        <dbReference type="Google" id="ProtNLM"/>
    </source>
</evidence>
<name>C6LFF4_9FIRM</name>
<evidence type="ECO:0000313" key="2">
    <source>
        <dbReference type="EMBL" id="EET60539.1"/>
    </source>
</evidence>
<keyword evidence="3" id="KW-1185">Reference proteome</keyword>
<comment type="caution">
    <text evidence="2">The sequence shown here is derived from an EMBL/GenBank/DDBJ whole genome shotgun (WGS) entry which is preliminary data.</text>
</comment>
<proteinExistence type="predicted"/>
<evidence type="ECO:0000256" key="1">
    <source>
        <dbReference type="SAM" id="SignalP"/>
    </source>
</evidence>
<dbReference type="Gene3D" id="3.90.226.10">
    <property type="entry name" value="2-enoyl-CoA Hydratase, Chain A, domain 1"/>
    <property type="match status" value="1"/>
</dbReference>
<sequence length="472" mass="51383">MRGGKAVKKYIVGIFLAAALTAPIRGAGAAQTVEAEGAAQTAEAVEAGDAAQTTEAVEAGDAAQTIEAMEAEGATQTAEAVEAGDAVQTAETVQQNDTSSSPLELRDFIKEHHPSPFTKMTEEEFDAQIDELERSWNNCGETEHYYAMRRLVAALGDEHTMLLPPANITQPELPFFVMIYDGHWMIVQAQKEYGELVGKELTAVNGTAVSRIREKLLPLISSETQQWADMQCSQEIRYLQNLKYTGIADSLAFVEITAKDIASGEEVTMEVEASDGEYDYQNSSFYPMAQTLAQSGYYYATLLDDGSAFLQYNVCQENPRMTMREFAQKLEQQLLADAPEKVIIDLRHNSGGNSEVIRPLLETLEKFREKGSSLYCLTGPQTFSSGVMNALDLQEIGAQLVGEPTGGVLAFGELVQKTLPDGSTLYCSTKDFSSAYGVSGQLQPEIEIVQTAEDFLAGKDTAVDYICDGIVP</sequence>
<gene>
    <name evidence="2" type="ORF">BRYFOR_07356</name>
</gene>